<dbReference type="AlphaFoldDB" id="A0A1I1MLR9"/>
<sequence>MKKLTLSLFVLISTSSFAQEVNTQALAACSLVENDFKRLLCYDQTIAGKSIDMTSMTTKTPVNGSKSQNKDQAFGLEHKDIAKDAAQEQTARVTSVKKAPRGELILTLENGQKWRQIGTERLKVKVNNDVIISRGVLNSFQLGVVDSNKKIRVKRVN</sequence>
<gene>
    <name evidence="2" type="ORF">SAMN02745724_02679</name>
</gene>
<organism evidence="2 3">
    <name type="scientific">Pseudoalteromonas denitrificans DSM 6059</name>
    <dbReference type="NCBI Taxonomy" id="1123010"/>
    <lineage>
        <taxon>Bacteria</taxon>
        <taxon>Pseudomonadati</taxon>
        <taxon>Pseudomonadota</taxon>
        <taxon>Gammaproteobacteria</taxon>
        <taxon>Alteromonadales</taxon>
        <taxon>Pseudoalteromonadaceae</taxon>
        <taxon>Pseudoalteromonas</taxon>
    </lineage>
</organism>
<protein>
    <submittedName>
        <fullName evidence="2">Uncharacterized protein</fullName>
    </submittedName>
</protein>
<feature type="signal peptide" evidence="1">
    <location>
        <begin position="1"/>
        <end position="18"/>
    </location>
</feature>
<reference evidence="2 3" key="1">
    <citation type="submission" date="2016-10" db="EMBL/GenBank/DDBJ databases">
        <authorList>
            <person name="de Groot N.N."/>
        </authorList>
    </citation>
    <scope>NUCLEOTIDE SEQUENCE [LARGE SCALE GENOMIC DNA]</scope>
    <source>
        <strain evidence="2 3">DSM 6059</strain>
    </source>
</reference>
<name>A0A1I1MLR9_9GAMM</name>
<dbReference type="Proteomes" id="UP000198862">
    <property type="component" value="Unassembled WGS sequence"/>
</dbReference>
<keyword evidence="3" id="KW-1185">Reference proteome</keyword>
<feature type="chain" id="PRO_5011549212" evidence="1">
    <location>
        <begin position="19"/>
        <end position="157"/>
    </location>
</feature>
<evidence type="ECO:0000313" key="3">
    <source>
        <dbReference type="Proteomes" id="UP000198862"/>
    </source>
</evidence>
<keyword evidence="1" id="KW-0732">Signal</keyword>
<proteinExistence type="predicted"/>
<evidence type="ECO:0000313" key="2">
    <source>
        <dbReference type="EMBL" id="SFC83583.1"/>
    </source>
</evidence>
<dbReference type="RefSeq" id="WP_091984672.1">
    <property type="nucleotide sequence ID" value="NZ_FOLO01000019.1"/>
</dbReference>
<dbReference type="OrthoDB" id="4750212at2"/>
<dbReference type="EMBL" id="FOLO01000019">
    <property type="protein sequence ID" value="SFC83583.1"/>
    <property type="molecule type" value="Genomic_DNA"/>
</dbReference>
<evidence type="ECO:0000256" key="1">
    <source>
        <dbReference type="SAM" id="SignalP"/>
    </source>
</evidence>
<dbReference type="STRING" id="1123010.SAMN02745724_02679"/>
<accession>A0A1I1MLR9</accession>